<comment type="caution">
    <text evidence="9">The sequence shown here is derived from an EMBL/GenBank/DDBJ whole genome shotgun (WGS) entry which is preliminary data.</text>
</comment>
<feature type="transmembrane region" description="Helical" evidence="7">
    <location>
        <begin position="292"/>
        <end position="316"/>
    </location>
</feature>
<feature type="transmembrane region" description="Helical" evidence="7">
    <location>
        <begin position="103"/>
        <end position="122"/>
    </location>
</feature>
<protein>
    <submittedName>
        <fullName evidence="9">Sugar transferase</fullName>
    </submittedName>
</protein>
<evidence type="ECO:0000256" key="2">
    <source>
        <dbReference type="ARBA" id="ARBA00006464"/>
    </source>
</evidence>
<sequence length="484" mass="52659">MTFTAALIVVDAAIMLASCAIVLLLSPRLLHAVTHAMVNGGIVIPLVFAGTWVLCLLFSHTYQHHVMSEGYSLYAKILTALLAELVVLCSVGFIANVELPRRLVVIAPLIACVATCIERWLMRRALHANRRKGECMYSTLIVGSPQAICHAIRTLTSEGGKALGYKPVAVCPIAQAKASADADAAQFLVDASFDGQQLDCNLQIIPLNAKLPQIARSRGVSVVLITDVLTRDSETMRTLSLAVESLNMELAVTAAVADLGSGHLVLRSNTSMPVLSADLPQYSWPVRCVKRLIDIVVAFIALIPASIVMIGAAIAIKFEDGGPVLYKQERIGLHGKPFQCLKLRSMRVHADKMDAALAQQMGENHGILFKPKNDPRITRVGRIIRKTSIDELPQLINVLRGDMSLVGPRPQQRYEVEQYGPLYSTRLLVKPGITGPWQISGRSNLSQADAEFLDVNYVENWSLMTDLAILIKTVAVVIRGSGAY</sequence>
<keyword evidence="6 7" id="KW-0472">Membrane</keyword>
<feature type="transmembrane region" description="Helical" evidence="7">
    <location>
        <begin position="73"/>
        <end position="97"/>
    </location>
</feature>
<name>A0ABS5UYM2_9BIFI</name>
<proteinExistence type="inferred from homology"/>
<dbReference type="PANTHER" id="PTHR30576:SF10">
    <property type="entry name" value="SLL5057 PROTEIN"/>
    <property type="match status" value="1"/>
</dbReference>
<dbReference type="NCBIfam" id="TIGR03025">
    <property type="entry name" value="EPS_sugtrans"/>
    <property type="match status" value="1"/>
</dbReference>
<dbReference type="Proteomes" id="UP000711736">
    <property type="component" value="Unassembled WGS sequence"/>
</dbReference>
<comment type="subcellular location">
    <subcellularLocation>
        <location evidence="1">Membrane</location>
        <topology evidence="1">Multi-pass membrane protein</topology>
    </subcellularLocation>
</comment>
<evidence type="ECO:0000313" key="9">
    <source>
        <dbReference type="EMBL" id="MBT1175742.1"/>
    </source>
</evidence>
<feature type="transmembrane region" description="Helical" evidence="7">
    <location>
        <begin position="42"/>
        <end position="61"/>
    </location>
</feature>
<evidence type="ECO:0000259" key="8">
    <source>
        <dbReference type="Pfam" id="PF02397"/>
    </source>
</evidence>
<evidence type="ECO:0000256" key="6">
    <source>
        <dbReference type="ARBA" id="ARBA00023136"/>
    </source>
</evidence>
<evidence type="ECO:0000256" key="5">
    <source>
        <dbReference type="ARBA" id="ARBA00022989"/>
    </source>
</evidence>
<keyword evidence="3 9" id="KW-0808">Transferase</keyword>
<organism evidence="9 10">
    <name type="scientific">Bifidobacterium colobi</name>
    <dbReference type="NCBI Taxonomy" id="2809026"/>
    <lineage>
        <taxon>Bacteria</taxon>
        <taxon>Bacillati</taxon>
        <taxon>Actinomycetota</taxon>
        <taxon>Actinomycetes</taxon>
        <taxon>Bifidobacteriales</taxon>
        <taxon>Bifidobacteriaceae</taxon>
        <taxon>Bifidobacterium</taxon>
    </lineage>
</organism>
<evidence type="ECO:0000256" key="1">
    <source>
        <dbReference type="ARBA" id="ARBA00004141"/>
    </source>
</evidence>
<dbReference type="InterPro" id="IPR003362">
    <property type="entry name" value="Bact_transf"/>
</dbReference>
<keyword evidence="5 7" id="KW-1133">Transmembrane helix</keyword>
<dbReference type="Pfam" id="PF02397">
    <property type="entry name" value="Bac_transf"/>
    <property type="match status" value="1"/>
</dbReference>
<dbReference type="EMBL" id="JAFEJU010000008">
    <property type="protein sequence ID" value="MBT1175742.1"/>
    <property type="molecule type" value="Genomic_DNA"/>
</dbReference>
<evidence type="ECO:0000256" key="3">
    <source>
        <dbReference type="ARBA" id="ARBA00022679"/>
    </source>
</evidence>
<gene>
    <name evidence="9" type="ORF">JS530_09580</name>
</gene>
<evidence type="ECO:0000256" key="4">
    <source>
        <dbReference type="ARBA" id="ARBA00022692"/>
    </source>
</evidence>
<reference evidence="9 10" key="1">
    <citation type="journal article" date="2021" name="Environ. Microbiol.">
        <title>Genetic insights into the dark matter of the mammalian gut microbiota through targeted genome reconstruction.</title>
        <authorList>
            <person name="Lugli G.A."/>
            <person name="Alessandri G."/>
            <person name="Milani C."/>
            <person name="Viappiani A."/>
            <person name="Fontana F."/>
            <person name="Tarracchini C."/>
            <person name="Mancabelli L."/>
            <person name="Argentini C."/>
            <person name="Ruiz L."/>
            <person name="Margolles A."/>
            <person name="van Sinderen D."/>
            <person name="Turroni F."/>
            <person name="Ventura M."/>
        </authorList>
    </citation>
    <scope>NUCLEOTIDE SEQUENCE [LARGE SCALE GENOMIC DNA]</scope>
    <source>
        <strain evidence="9 10">LC6</strain>
    </source>
</reference>
<dbReference type="InterPro" id="IPR017475">
    <property type="entry name" value="EPS_sugar_tfrase"/>
</dbReference>
<feature type="domain" description="Bacterial sugar transferase" evidence="8">
    <location>
        <begin position="290"/>
        <end position="478"/>
    </location>
</feature>
<dbReference type="PANTHER" id="PTHR30576">
    <property type="entry name" value="COLANIC BIOSYNTHESIS UDP-GLUCOSE LIPID CARRIER TRANSFERASE"/>
    <property type="match status" value="1"/>
</dbReference>
<keyword evidence="4 7" id="KW-0812">Transmembrane</keyword>
<accession>A0ABS5UYM2</accession>
<keyword evidence="10" id="KW-1185">Reference proteome</keyword>
<comment type="similarity">
    <text evidence="2">Belongs to the bacterial sugar transferase family.</text>
</comment>
<dbReference type="RefSeq" id="WP_214376935.1">
    <property type="nucleotide sequence ID" value="NZ_JAFEJU010000008.1"/>
</dbReference>
<evidence type="ECO:0000256" key="7">
    <source>
        <dbReference type="SAM" id="Phobius"/>
    </source>
</evidence>
<evidence type="ECO:0000313" key="10">
    <source>
        <dbReference type="Proteomes" id="UP000711736"/>
    </source>
</evidence>
<dbReference type="GO" id="GO:0016740">
    <property type="term" value="F:transferase activity"/>
    <property type="evidence" value="ECO:0007669"/>
    <property type="project" value="UniProtKB-KW"/>
</dbReference>